<proteinExistence type="predicted"/>
<sequence length="156" mass="17824">MGEESLDYGVRFTRGKFLNVVPVYQSKADRNFKFEIYNNRVRAKRPVATLVTSVGTIIREGMFKRSFHATLEIRPDVPFSQEELSDLPTDIATLMFRELGGNPSEEEFIIKITCPIRNNSDEEKDKVISELWMSGVIDLNQYNIFSNNALAMSSGY</sequence>
<evidence type="ECO:0000313" key="2">
    <source>
        <dbReference type="Proteomes" id="UP001176021"/>
    </source>
</evidence>
<name>A0ABT8QTC6_9FIRM</name>
<organism evidence="1 2">
    <name type="scientific">Desulfosporosinus nitroreducens</name>
    <dbReference type="NCBI Taxonomy" id="2018668"/>
    <lineage>
        <taxon>Bacteria</taxon>
        <taxon>Bacillati</taxon>
        <taxon>Bacillota</taxon>
        <taxon>Clostridia</taxon>
        <taxon>Eubacteriales</taxon>
        <taxon>Desulfitobacteriaceae</taxon>
        <taxon>Desulfosporosinus</taxon>
    </lineage>
</organism>
<comment type="caution">
    <text evidence="1">The sequence shown here is derived from an EMBL/GenBank/DDBJ whole genome shotgun (WGS) entry which is preliminary data.</text>
</comment>
<accession>A0ABT8QTC6</accession>
<reference evidence="1" key="1">
    <citation type="submission" date="2022-05" db="EMBL/GenBank/DDBJ databases">
        <title>Expanded diversity of anoxic marine methylotrophy in a Black Sea sulfate reducing microorganism.</title>
        <authorList>
            <person name="Fischer P.Q."/>
            <person name="Stams A.J.M."/>
            <person name="Villanueva L."/>
            <person name="Sousa D.Z."/>
        </authorList>
    </citation>
    <scope>NUCLEOTIDE SEQUENCE</scope>
    <source>
        <strain evidence="1">P130</strain>
    </source>
</reference>
<protein>
    <submittedName>
        <fullName evidence="1">Uncharacterized protein</fullName>
    </submittedName>
</protein>
<gene>
    <name evidence="1" type="ORF">M8H41_17330</name>
</gene>
<dbReference type="EMBL" id="JAMJEV010000015">
    <property type="protein sequence ID" value="MDO0824601.1"/>
    <property type="molecule type" value="Genomic_DNA"/>
</dbReference>
<keyword evidence="2" id="KW-1185">Reference proteome</keyword>
<evidence type="ECO:0000313" key="1">
    <source>
        <dbReference type="EMBL" id="MDO0824601.1"/>
    </source>
</evidence>
<dbReference type="Proteomes" id="UP001176021">
    <property type="component" value="Unassembled WGS sequence"/>
</dbReference>
<dbReference type="RefSeq" id="WP_252470314.1">
    <property type="nucleotide sequence ID" value="NZ_JAMHFY010000015.1"/>
</dbReference>